<keyword evidence="8" id="KW-1185">Reference proteome</keyword>
<dbReference type="GO" id="GO:0030288">
    <property type="term" value="C:outer membrane-bounded periplasmic space"/>
    <property type="evidence" value="ECO:0007669"/>
    <property type="project" value="InterPro"/>
</dbReference>
<keyword evidence="5 6" id="KW-0975">Bacterial flagellum</keyword>
<organism evidence="7 8">
    <name type="scientific">Fontimonas thermophila</name>
    <dbReference type="NCBI Taxonomy" id="1076937"/>
    <lineage>
        <taxon>Bacteria</taxon>
        <taxon>Pseudomonadati</taxon>
        <taxon>Pseudomonadota</taxon>
        <taxon>Gammaproteobacteria</taxon>
        <taxon>Nevskiales</taxon>
        <taxon>Nevskiaceae</taxon>
        <taxon>Fontimonas</taxon>
    </lineage>
</organism>
<dbReference type="NCBIfam" id="NF003676">
    <property type="entry name" value="PRK05303.1"/>
    <property type="match status" value="1"/>
</dbReference>
<gene>
    <name evidence="6" type="primary">flgI</name>
    <name evidence="7" type="ORF">SAMN04488120_10899</name>
</gene>
<evidence type="ECO:0000256" key="1">
    <source>
        <dbReference type="ARBA" id="ARBA00002591"/>
    </source>
</evidence>
<comment type="subcellular location">
    <subcellularLocation>
        <location evidence="2 6">Bacterial flagellum basal body</location>
    </subcellularLocation>
</comment>
<dbReference type="GO" id="GO:0009428">
    <property type="term" value="C:bacterial-type flagellum basal body, distal rod, P ring"/>
    <property type="evidence" value="ECO:0007669"/>
    <property type="project" value="InterPro"/>
</dbReference>
<evidence type="ECO:0000256" key="2">
    <source>
        <dbReference type="ARBA" id="ARBA00004117"/>
    </source>
</evidence>
<keyword evidence="7" id="KW-0282">Flagellum</keyword>
<proteinExistence type="inferred from homology"/>
<sequence>MDRRACRFGSLPRLLCALLLVVQVVPGRAERIKDLAAIQGVRGNPLVGYGLVVGLDGTGDQTTQAPFTTQSLKAMLSQLGVVVPPNVNPQLKNVAAVAVHAELPAFAKPGQAIDVTVSSIGNAGSLRGGSLLMTPLKGADGQVYAIAQGNVIVGGLGVSGQDGSRVSINVPSAGRIPGGALVERTVPNGFAAATELKLNLHTPDFTTAARLAQAINTTLQGDYAQALDAVTVAVRPPADPNQRVAFVGALENIEVTPGEAPARVVVNSRTGTVVIGSHVRVLPAAVAHGSLAVTISEKPRVSQPAPFSDGQTVVVPNTAIEVTQQGQGHMFLFESGVSLDDIVRAVNQVGAAPGDLVAILEALRQAGALRAELVVI</sequence>
<name>A0A1I2JMY4_9GAMM</name>
<dbReference type="Pfam" id="PF02119">
    <property type="entry name" value="FlgI"/>
    <property type="match status" value="1"/>
</dbReference>
<evidence type="ECO:0000256" key="4">
    <source>
        <dbReference type="ARBA" id="ARBA00022729"/>
    </source>
</evidence>
<dbReference type="HAMAP" id="MF_00416">
    <property type="entry name" value="FlgI"/>
    <property type="match status" value="1"/>
</dbReference>
<keyword evidence="7" id="KW-0969">Cilium</keyword>
<comment type="function">
    <text evidence="1 6">Assembles around the rod to form the L-ring and probably protects the motor/basal body from shearing forces during rotation.</text>
</comment>
<dbReference type="AlphaFoldDB" id="A0A1I2JMY4"/>
<dbReference type="STRING" id="1076937.SAMN04488120_10899"/>
<dbReference type="PRINTS" id="PR01010">
    <property type="entry name" value="FLGPRINGFLGI"/>
</dbReference>
<comment type="similarity">
    <text evidence="3 6">Belongs to the FlgI family.</text>
</comment>
<evidence type="ECO:0000313" key="8">
    <source>
        <dbReference type="Proteomes" id="UP000199771"/>
    </source>
</evidence>
<dbReference type="EMBL" id="FOOC01000008">
    <property type="protein sequence ID" value="SFF55488.1"/>
    <property type="molecule type" value="Genomic_DNA"/>
</dbReference>
<dbReference type="GO" id="GO:0071973">
    <property type="term" value="P:bacterial-type flagellum-dependent cell motility"/>
    <property type="evidence" value="ECO:0007669"/>
    <property type="project" value="InterPro"/>
</dbReference>
<dbReference type="RefSeq" id="WP_091534154.1">
    <property type="nucleotide sequence ID" value="NZ_FOOC01000008.1"/>
</dbReference>
<keyword evidence="7" id="KW-0966">Cell projection</keyword>
<protein>
    <recommendedName>
        <fullName evidence="6">Flagellar P-ring protein</fullName>
    </recommendedName>
    <alternativeName>
        <fullName evidence="6">Basal body P-ring protein</fullName>
    </alternativeName>
</protein>
<accession>A0A1I2JMY4</accession>
<dbReference type="PANTHER" id="PTHR30381:SF0">
    <property type="entry name" value="FLAGELLAR P-RING PROTEIN"/>
    <property type="match status" value="1"/>
</dbReference>
<dbReference type="OrthoDB" id="9786431at2"/>
<evidence type="ECO:0000256" key="3">
    <source>
        <dbReference type="ARBA" id="ARBA00008994"/>
    </source>
</evidence>
<dbReference type="GO" id="GO:0005198">
    <property type="term" value="F:structural molecule activity"/>
    <property type="evidence" value="ECO:0007669"/>
    <property type="project" value="InterPro"/>
</dbReference>
<reference evidence="7 8" key="1">
    <citation type="submission" date="2016-10" db="EMBL/GenBank/DDBJ databases">
        <authorList>
            <person name="de Groot N.N."/>
        </authorList>
    </citation>
    <scope>NUCLEOTIDE SEQUENCE [LARGE SCALE GENOMIC DNA]</scope>
    <source>
        <strain evidence="7 8">DSM 23609</strain>
    </source>
</reference>
<keyword evidence="4" id="KW-0732">Signal</keyword>
<evidence type="ECO:0000256" key="6">
    <source>
        <dbReference type="HAMAP-Rule" id="MF_00416"/>
    </source>
</evidence>
<dbReference type="Proteomes" id="UP000199771">
    <property type="component" value="Unassembled WGS sequence"/>
</dbReference>
<dbReference type="InterPro" id="IPR001782">
    <property type="entry name" value="Flag_FlgI"/>
</dbReference>
<comment type="subunit">
    <text evidence="6">The basal body constitutes a major portion of the flagellar organelle and consists of four rings (L,P,S, and M) mounted on a central rod.</text>
</comment>
<dbReference type="PANTHER" id="PTHR30381">
    <property type="entry name" value="FLAGELLAR P-RING PERIPLASMIC PROTEIN FLGI"/>
    <property type="match status" value="1"/>
</dbReference>
<evidence type="ECO:0000313" key="7">
    <source>
        <dbReference type="EMBL" id="SFF55488.1"/>
    </source>
</evidence>
<evidence type="ECO:0000256" key="5">
    <source>
        <dbReference type="ARBA" id="ARBA00023143"/>
    </source>
</evidence>